<dbReference type="InterPro" id="IPR004797">
    <property type="entry name" value="Competence_ComEC/Rec2"/>
</dbReference>
<feature type="transmembrane region" description="Helical" evidence="6">
    <location>
        <begin position="32"/>
        <end position="52"/>
    </location>
</feature>
<evidence type="ECO:0000256" key="1">
    <source>
        <dbReference type="ARBA" id="ARBA00004651"/>
    </source>
</evidence>
<name>D9QV67_ACEAZ</name>
<feature type="transmembrane region" description="Helical" evidence="6">
    <location>
        <begin position="378"/>
        <end position="399"/>
    </location>
</feature>
<dbReference type="Pfam" id="PF00753">
    <property type="entry name" value="Lactamase_B"/>
    <property type="match status" value="1"/>
</dbReference>
<feature type="transmembrane region" description="Helical" evidence="6">
    <location>
        <begin position="411"/>
        <end position="433"/>
    </location>
</feature>
<dbReference type="PANTHER" id="PTHR30619">
    <property type="entry name" value="DNA INTERNALIZATION/COMPETENCE PROTEIN COMEC/REC2"/>
    <property type="match status" value="1"/>
</dbReference>
<gene>
    <name evidence="8" type="ordered locus">Acear_0583</name>
</gene>
<evidence type="ECO:0000256" key="4">
    <source>
        <dbReference type="ARBA" id="ARBA00022989"/>
    </source>
</evidence>
<dbReference type="PANTHER" id="PTHR30619:SF7">
    <property type="entry name" value="BETA-LACTAMASE DOMAIN PROTEIN"/>
    <property type="match status" value="1"/>
</dbReference>
<dbReference type="Gene3D" id="3.60.15.10">
    <property type="entry name" value="Ribonuclease Z/Hydroxyacylglutathione hydrolase-like"/>
    <property type="match status" value="1"/>
</dbReference>
<dbReference type="InterPro" id="IPR001279">
    <property type="entry name" value="Metallo-B-lactamas"/>
</dbReference>
<dbReference type="InterPro" id="IPR052159">
    <property type="entry name" value="Competence_DNA_uptake"/>
</dbReference>
<feature type="domain" description="Metallo-beta-lactamase" evidence="7">
    <location>
        <begin position="539"/>
        <end position="730"/>
    </location>
</feature>
<dbReference type="CDD" id="cd07731">
    <property type="entry name" value="ComA-like_MBL-fold"/>
    <property type="match status" value="1"/>
</dbReference>
<dbReference type="GO" id="GO:0030420">
    <property type="term" value="P:establishment of competence for transformation"/>
    <property type="evidence" value="ECO:0007669"/>
    <property type="project" value="InterPro"/>
</dbReference>
<evidence type="ECO:0000313" key="9">
    <source>
        <dbReference type="Proteomes" id="UP000001661"/>
    </source>
</evidence>
<feature type="transmembrane region" description="Helical" evidence="6">
    <location>
        <begin position="349"/>
        <end position="366"/>
    </location>
</feature>
<dbReference type="eggNOG" id="COG0658">
    <property type="taxonomic scope" value="Bacteria"/>
</dbReference>
<dbReference type="InterPro" id="IPR004477">
    <property type="entry name" value="ComEC_N"/>
</dbReference>
<dbReference type="GO" id="GO:0005886">
    <property type="term" value="C:plasma membrane"/>
    <property type="evidence" value="ECO:0007669"/>
    <property type="project" value="UniProtKB-SubCell"/>
</dbReference>
<feature type="transmembrane region" description="Helical" evidence="6">
    <location>
        <begin position="440"/>
        <end position="459"/>
    </location>
</feature>
<feature type="transmembrane region" description="Helical" evidence="6">
    <location>
        <begin position="277"/>
        <end position="296"/>
    </location>
</feature>
<dbReference type="OrthoDB" id="9761531at2"/>
<dbReference type="SUPFAM" id="SSF56281">
    <property type="entry name" value="Metallo-hydrolase/oxidoreductase"/>
    <property type="match status" value="1"/>
</dbReference>
<evidence type="ECO:0000259" key="7">
    <source>
        <dbReference type="SMART" id="SM00849"/>
    </source>
</evidence>
<dbReference type="Pfam" id="PF03772">
    <property type="entry name" value="Competence"/>
    <property type="match status" value="1"/>
</dbReference>
<keyword evidence="9" id="KW-1185">Reference proteome</keyword>
<dbReference type="EMBL" id="CP002105">
    <property type="protein sequence ID" value="ADL12126.1"/>
    <property type="molecule type" value="Genomic_DNA"/>
</dbReference>
<accession>D9QV67</accession>
<organism evidence="8 9">
    <name type="scientific">Acetohalobium arabaticum (strain ATCC 49924 / DSM 5501 / Z-7288)</name>
    <dbReference type="NCBI Taxonomy" id="574087"/>
    <lineage>
        <taxon>Bacteria</taxon>
        <taxon>Bacillati</taxon>
        <taxon>Bacillota</taxon>
        <taxon>Clostridia</taxon>
        <taxon>Halanaerobiales</taxon>
        <taxon>Halobacteroidaceae</taxon>
        <taxon>Acetohalobium</taxon>
    </lineage>
</organism>
<feature type="transmembrane region" description="Helical" evidence="6">
    <location>
        <begin position="59"/>
        <end position="76"/>
    </location>
</feature>
<dbReference type="NCBIfam" id="TIGR00360">
    <property type="entry name" value="ComEC_N-term"/>
    <property type="match status" value="1"/>
</dbReference>
<dbReference type="KEGG" id="aar:Acear_0583"/>
<dbReference type="InterPro" id="IPR036866">
    <property type="entry name" value="RibonucZ/Hydroxyglut_hydro"/>
</dbReference>
<keyword evidence="4 6" id="KW-1133">Transmembrane helix</keyword>
<feature type="transmembrane region" description="Helical" evidence="6">
    <location>
        <begin position="506"/>
        <end position="526"/>
    </location>
</feature>
<evidence type="ECO:0000256" key="3">
    <source>
        <dbReference type="ARBA" id="ARBA00022692"/>
    </source>
</evidence>
<dbReference type="Proteomes" id="UP000001661">
    <property type="component" value="Chromosome"/>
</dbReference>
<feature type="transmembrane region" description="Helical" evidence="6">
    <location>
        <begin position="249"/>
        <end position="268"/>
    </location>
</feature>
<dbReference type="AlphaFoldDB" id="D9QV67"/>
<evidence type="ECO:0000256" key="2">
    <source>
        <dbReference type="ARBA" id="ARBA00022475"/>
    </source>
</evidence>
<dbReference type="RefSeq" id="WP_013277572.1">
    <property type="nucleotide sequence ID" value="NC_014378.1"/>
</dbReference>
<feature type="transmembrane region" description="Helical" evidence="6">
    <location>
        <begin position="7"/>
        <end position="26"/>
    </location>
</feature>
<dbReference type="HOGENOM" id="CLU_010363_2_1_9"/>
<evidence type="ECO:0000256" key="5">
    <source>
        <dbReference type="ARBA" id="ARBA00023136"/>
    </source>
</evidence>
<sequence>MSLGKEFKAPFLIILFSLAAGIGLGFMLDISLLILIISQIGLIIGIIICWYYELELSKVLILIFILLAGLTLVQNLEYQYQNSKVVTDYAGEYIKVKGRVVEKSKAKKETKYILEPEMVIQEGKEDRLKHGKVLLKLKDEGYNYGDVLEVTGRLRLPMTNRNPGGFSYRDYLKQQGVYSLLSDRKVDRIRLIGNKGNPLIKLSLQFKSHAGKILDKTVDEPYNLLLRGLLLGEKELLPNEIMNKFEQVGLNHLLVISGFHIGLLVLILNSICRGLKLPVKLADLMAIFLIIGYIIITYGQASVVRAGTVVILYIIGRWFNRKVNIYNILSLVAVIILIYNPYYLLRPSFQLSFMVVYSIIYLTPVLQRRLFFLPSFVARVLAASIAAQLGAFPILVYHFNRISFGPIIGNILVMPVVSLIIFLGFISLLVGNLHLIFAQLLNNISYLLSTFLLELVGYLMKFDFLTFKLPRPNLLVIGIYYFLFFQSRDLLAEEIIPNFQRKREKIILGLLIILLCILVSEFSYILDDGLEAVFLDVGQGSASLLSLPSGKKVLIDGGPDKDLVADFLYQNGVSQLELIILSHFHSDHYKGLFRVIKEFEVDRVLVPEPAVQNEIVSSFFQMLKKKGIDYREIKGGGKYDLGKVKFNFYHYPGSISDPNNNSLITRLSYNDFQILFTGDAEKKVEEYLLQKKVPVDSEVLKVGHHGSDSSSKLDFLQQVKPKLSVISVGRWNRYNLPDAGVINRLESIEAEVFETKEEGAVIIESDGEKYWLQQR</sequence>
<dbReference type="STRING" id="574087.Acear_0583"/>
<feature type="transmembrane region" description="Helical" evidence="6">
    <location>
        <begin position="465"/>
        <end position="485"/>
    </location>
</feature>
<proteinExistence type="predicted"/>
<keyword evidence="2" id="KW-1003">Cell membrane</keyword>
<dbReference type="InterPro" id="IPR025405">
    <property type="entry name" value="DUF4131"/>
</dbReference>
<reference evidence="8 9" key="1">
    <citation type="journal article" date="2010" name="Stand. Genomic Sci.">
        <title>Complete genome sequence of Acetohalobium arabaticum type strain (Z-7288).</title>
        <authorList>
            <person name="Sikorski J."/>
            <person name="Lapidus A."/>
            <person name="Chertkov O."/>
            <person name="Lucas S."/>
            <person name="Copeland A."/>
            <person name="Glavina Del Rio T."/>
            <person name="Nolan M."/>
            <person name="Tice H."/>
            <person name="Cheng J.F."/>
            <person name="Han C."/>
            <person name="Brambilla E."/>
            <person name="Pitluck S."/>
            <person name="Liolios K."/>
            <person name="Ivanova N."/>
            <person name="Mavromatis K."/>
            <person name="Mikhailova N."/>
            <person name="Pati A."/>
            <person name="Bruce D."/>
            <person name="Detter C."/>
            <person name="Tapia R."/>
            <person name="Goodwin L."/>
            <person name="Chen A."/>
            <person name="Palaniappan K."/>
            <person name="Land M."/>
            <person name="Hauser L."/>
            <person name="Chang Y.J."/>
            <person name="Jeffries C.D."/>
            <person name="Rohde M."/>
            <person name="Goker M."/>
            <person name="Spring S."/>
            <person name="Woyke T."/>
            <person name="Bristow J."/>
            <person name="Eisen J.A."/>
            <person name="Markowitz V."/>
            <person name="Hugenholtz P."/>
            <person name="Kyrpides N.C."/>
            <person name="Klenk H.P."/>
        </authorList>
    </citation>
    <scope>NUCLEOTIDE SEQUENCE [LARGE SCALE GENOMIC DNA]</scope>
    <source>
        <strain evidence="9">ATCC 49924 / DSM 5501 / Z-7288</strain>
    </source>
</reference>
<keyword evidence="3 6" id="KW-0812">Transmembrane</keyword>
<dbReference type="NCBIfam" id="TIGR00361">
    <property type="entry name" value="ComEC_Rec2"/>
    <property type="match status" value="1"/>
</dbReference>
<keyword evidence="5 6" id="KW-0472">Membrane</keyword>
<protein>
    <submittedName>
        <fullName evidence="8">DNA internalization-related competence protein ComEC/Rec2</fullName>
    </submittedName>
</protein>
<feature type="transmembrane region" description="Helical" evidence="6">
    <location>
        <begin position="326"/>
        <end position="343"/>
    </location>
</feature>
<comment type="subcellular location">
    <subcellularLocation>
        <location evidence="1">Cell membrane</location>
        <topology evidence="1">Multi-pass membrane protein</topology>
    </subcellularLocation>
</comment>
<dbReference type="InterPro" id="IPR035681">
    <property type="entry name" value="ComA-like_MBL"/>
</dbReference>
<evidence type="ECO:0000313" key="8">
    <source>
        <dbReference type="EMBL" id="ADL12126.1"/>
    </source>
</evidence>
<dbReference type="SMART" id="SM00849">
    <property type="entry name" value="Lactamase_B"/>
    <property type="match status" value="1"/>
</dbReference>
<dbReference type="Pfam" id="PF13567">
    <property type="entry name" value="DUF4131"/>
    <property type="match status" value="1"/>
</dbReference>
<dbReference type="eggNOG" id="COG2333">
    <property type="taxonomic scope" value="Bacteria"/>
</dbReference>
<evidence type="ECO:0000256" key="6">
    <source>
        <dbReference type="SAM" id="Phobius"/>
    </source>
</evidence>